<dbReference type="EMBL" id="QEFC01001552">
    <property type="protein sequence ID" value="KAE9456912.1"/>
    <property type="molecule type" value="Genomic_DNA"/>
</dbReference>
<evidence type="ECO:0000313" key="5">
    <source>
        <dbReference type="Proteomes" id="UP000428333"/>
    </source>
</evidence>
<reference evidence="4 5" key="1">
    <citation type="journal article" date="2019" name="Genome Biol. Evol.">
        <title>The Rhododendron genome and chromosomal organization provide insight into shared whole-genome duplications across the heath family (Ericaceae).</title>
        <authorList>
            <person name="Soza V.L."/>
            <person name="Lindsley D."/>
            <person name="Waalkes A."/>
            <person name="Ramage E."/>
            <person name="Patwardhan R.P."/>
            <person name="Burton J.N."/>
            <person name="Adey A."/>
            <person name="Kumar A."/>
            <person name="Qiu R."/>
            <person name="Shendure J."/>
            <person name="Hall B."/>
        </authorList>
    </citation>
    <scope>NUCLEOTIDE SEQUENCE [LARGE SCALE GENOMIC DNA]</scope>
    <source>
        <strain evidence="4">RSF 1966-606</strain>
    </source>
</reference>
<feature type="non-terminal residue" evidence="4">
    <location>
        <position position="1"/>
    </location>
</feature>
<sequence length="204" mass="21068">MAQFRLLFSLLSLTGDCGTGKIECAGNNALPPATLFEITLDGYGGPSEGIGVSGRISRHLTFSGVWSAVDSVSSSLSGMGVRKGHVVLLLSPNSIFFPIGCLSVISLGAVITTTNPLNTTQEVAKQIADSKPVLPFTTPPLLSKIADSNLPIVIIGEKSTANATPMAQDRIPPTDPRSGFSKSSCSGPACGCSPSCDCKPECHC</sequence>
<dbReference type="SUPFAM" id="SSF56801">
    <property type="entry name" value="Acetyl-CoA synthetase-like"/>
    <property type="match status" value="1"/>
</dbReference>
<proteinExistence type="predicted"/>
<evidence type="ECO:0000259" key="3">
    <source>
        <dbReference type="Pfam" id="PF00501"/>
    </source>
</evidence>
<dbReference type="PANTHER" id="PTHR24096">
    <property type="entry name" value="LONG-CHAIN-FATTY-ACID--COA LIGASE"/>
    <property type="match status" value="1"/>
</dbReference>
<feature type="signal peptide" evidence="2">
    <location>
        <begin position="1"/>
        <end position="19"/>
    </location>
</feature>
<dbReference type="GO" id="GO:0016405">
    <property type="term" value="F:CoA-ligase activity"/>
    <property type="evidence" value="ECO:0007669"/>
    <property type="project" value="TreeGrafter"/>
</dbReference>
<dbReference type="InterPro" id="IPR037176">
    <property type="entry name" value="Osmotin/thaumatin-like_sf"/>
</dbReference>
<organism evidence="4 5">
    <name type="scientific">Rhododendron williamsianum</name>
    <dbReference type="NCBI Taxonomy" id="262921"/>
    <lineage>
        <taxon>Eukaryota</taxon>
        <taxon>Viridiplantae</taxon>
        <taxon>Streptophyta</taxon>
        <taxon>Embryophyta</taxon>
        <taxon>Tracheophyta</taxon>
        <taxon>Spermatophyta</taxon>
        <taxon>Magnoliopsida</taxon>
        <taxon>eudicotyledons</taxon>
        <taxon>Gunneridae</taxon>
        <taxon>Pentapetalae</taxon>
        <taxon>asterids</taxon>
        <taxon>Ericales</taxon>
        <taxon>Ericaceae</taxon>
        <taxon>Ericoideae</taxon>
        <taxon>Rhodoreae</taxon>
        <taxon>Rhododendron</taxon>
    </lineage>
</organism>
<dbReference type="SUPFAM" id="SSF49870">
    <property type="entry name" value="Osmotin, thaumatin-like protein"/>
    <property type="match status" value="1"/>
</dbReference>
<feature type="domain" description="AMP-dependent synthetase/ligase" evidence="3">
    <location>
        <begin position="57"/>
        <end position="144"/>
    </location>
</feature>
<dbReference type="Gene3D" id="2.60.110.10">
    <property type="entry name" value="Thaumatin"/>
    <property type="match status" value="1"/>
</dbReference>
<dbReference type="OrthoDB" id="1930673at2759"/>
<dbReference type="Gene3D" id="3.40.50.980">
    <property type="match status" value="1"/>
</dbReference>
<gene>
    <name evidence="4" type="ORF">C3L33_11185</name>
</gene>
<keyword evidence="5" id="KW-1185">Reference proteome</keyword>
<comment type="caution">
    <text evidence="4">The sequence shown here is derived from an EMBL/GenBank/DDBJ whole genome shotgun (WGS) entry which is preliminary data.</text>
</comment>
<feature type="chain" id="PRO_5025359467" description="AMP-dependent synthetase/ligase domain-containing protein" evidence="2">
    <location>
        <begin position="20"/>
        <end position="204"/>
    </location>
</feature>
<dbReference type="Proteomes" id="UP000428333">
    <property type="component" value="Linkage Group LG06"/>
</dbReference>
<dbReference type="Pfam" id="PF00501">
    <property type="entry name" value="AMP-binding"/>
    <property type="match status" value="1"/>
</dbReference>
<dbReference type="GO" id="GO:0005777">
    <property type="term" value="C:peroxisome"/>
    <property type="evidence" value="ECO:0007669"/>
    <property type="project" value="TreeGrafter"/>
</dbReference>
<accession>A0A6A4LHT0</accession>
<evidence type="ECO:0000256" key="2">
    <source>
        <dbReference type="SAM" id="SignalP"/>
    </source>
</evidence>
<name>A0A6A4LHT0_9ERIC</name>
<keyword evidence="1" id="KW-0436">Ligase</keyword>
<evidence type="ECO:0000313" key="4">
    <source>
        <dbReference type="EMBL" id="KAE9456912.1"/>
    </source>
</evidence>
<dbReference type="AlphaFoldDB" id="A0A6A4LHT0"/>
<dbReference type="InterPro" id="IPR000873">
    <property type="entry name" value="AMP-dep_synth/lig_dom"/>
</dbReference>
<evidence type="ECO:0000256" key="1">
    <source>
        <dbReference type="ARBA" id="ARBA00022598"/>
    </source>
</evidence>
<protein>
    <recommendedName>
        <fullName evidence="3">AMP-dependent synthetase/ligase domain-containing protein</fullName>
    </recommendedName>
</protein>
<keyword evidence="2" id="KW-0732">Signal</keyword>
<dbReference type="PANTHER" id="PTHR24096:SF413">
    <property type="entry name" value="PEROXISOMAL OPC-8:0-COA LIGASE 1"/>
    <property type="match status" value="1"/>
</dbReference>